<gene>
    <name evidence="2" type="ORF">ACFSJ0_00865</name>
</gene>
<dbReference type="EMBL" id="JBHUCM010000002">
    <property type="protein sequence ID" value="MFD1535561.1"/>
    <property type="molecule type" value="Genomic_DNA"/>
</dbReference>
<protein>
    <submittedName>
        <fullName evidence="2">Uncharacterized protein</fullName>
    </submittedName>
</protein>
<name>A0ABW4FZZ6_9ACTN</name>
<comment type="caution">
    <text evidence="2">The sequence shown here is derived from an EMBL/GenBank/DDBJ whole genome shotgun (WGS) entry which is preliminary data.</text>
</comment>
<evidence type="ECO:0000313" key="3">
    <source>
        <dbReference type="Proteomes" id="UP001597097"/>
    </source>
</evidence>
<keyword evidence="3" id="KW-1185">Reference proteome</keyword>
<dbReference type="RefSeq" id="WP_246654483.1">
    <property type="nucleotide sequence ID" value="NZ_JAHKRM010000041.1"/>
</dbReference>
<proteinExistence type="predicted"/>
<sequence>MGGRSRWTYALNVCGHNGVRRTPMGGSRGLAVRDGIEMSLLSGEHALYVEGSLRAARRWFDIAYQEAEQQGDTDGMARAALGLGGLWVHEHRTAAEAAVVRTRQRQALALVGPQSSLALRLRVRLAGEDDYRSGGYDRILAMVEEARRAGDAVALAEALSLAHHCVLGPEHGALRLALAQELIEEAQRTGRRGDLLMGLLWRTVDLVLAADPHAERALVELRGLLSKEDHLAVGFVVDAMEVMLSIRGGRLSEAEAMAGACADRGAAAGDIDSAGWYAGQIAAIRWYQGRVAELVPMVTDMVNSPDLSAVDRSLLAVLAVSAATAGERRLAAGALARLRGQDLTVLPRSSTWLISMYGGIEAAYLLGDAATAAEIYAVLRPFERLPVIVSLGVTCLGSVHHPLGVAMLTCGEIDKAIIHLRAAVHENLALGHWPAVALSRLRLGQALRGTEESRRILALARQEAASMGMTLPADCPMPPAEVVCVRRGRKWRIELDGRSVLVDHIVGMAHLATLLANPGREIPAVDLAAGAVASEAAESAQPVLDEQARQTYKRRLSGLQAEIDELEEMNDLQRAATLRAERDWLIDELAAATGLAGRTRQFAGSEERARIAVGKAIRRALVRIGEADAVIGERLRSAVQTGVRCSYHPA</sequence>
<evidence type="ECO:0000313" key="2">
    <source>
        <dbReference type="EMBL" id="MFD1535561.1"/>
    </source>
</evidence>
<organism evidence="2 3">
    <name type="scientific">Nonomuraea guangzhouensis</name>
    <dbReference type="NCBI Taxonomy" id="1291555"/>
    <lineage>
        <taxon>Bacteria</taxon>
        <taxon>Bacillati</taxon>
        <taxon>Actinomycetota</taxon>
        <taxon>Actinomycetes</taxon>
        <taxon>Streptosporangiales</taxon>
        <taxon>Streptosporangiaceae</taxon>
        <taxon>Nonomuraea</taxon>
    </lineage>
</organism>
<keyword evidence="1" id="KW-0175">Coiled coil</keyword>
<feature type="coiled-coil region" evidence="1">
    <location>
        <begin position="549"/>
        <end position="576"/>
    </location>
</feature>
<evidence type="ECO:0000256" key="1">
    <source>
        <dbReference type="SAM" id="Coils"/>
    </source>
</evidence>
<dbReference type="Proteomes" id="UP001597097">
    <property type="component" value="Unassembled WGS sequence"/>
</dbReference>
<reference evidence="3" key="1">
    <citation type="journal article" date="2019" name="Int. J. Syst. Evol. Microbiol.">
        <title>The Global Catalogue of Microorganisms (GCM) 10K type strain sequencing project: providing services to taxonomists for standard genome sequencing and annotation.</title>
        <authorList>
            <consortium name="The Broad Institute Genomics Platform"/>
            <consortium name="The Broad Institute Genome Sequencing Center for Infectious Disease"/>
            <person name="Wu L."/>
            <person name="Ma J."/>
        </authorList>
    </citation>
    <scope>NUCLEOTIDE SEQUENCE [LARGE SCALE GENOMIC DNA]</scope>
    <source>
        <strain evidence="3">CGMCC 1.15399</strain>
    </source>
</reference>
<accession>A0ABW4FZZ6</accession>